<gene>
    <name evidence="1" type="ORF">LOAG_14100</name>
</gene>
<dbReference type="RefSeq" id="XP_003149650.1">
    <property type="nucleotide sequence ID" value="XM_003149602.1"/>
</dbReference>
<dbReference type="OrthoDB" id="5920652at2759"/>
<dbReference type="KEGG" id="loa:LOAG_14100"/>
<name>A0A1S0TIC6_LOALO</name>
<dbReference type="CTD" id="9951578"/>
<accession>A0A1S0TIC6</accession>
<evidence type="ECO:0000313" key="1">
    <source>
        <dbReference type="EMBL" id="EFO14419.1"/>
    </source>
</evidence>
<sequence length="103" mass="11906">NLNNAENILTLRMVLQSSMPLVNKDIASNLLKYDKKLGKNKMCFEWFNSRFVDALVNGYWILIENFNCCSVFFTIYDDYGSVSRAVCNRSVELYLLMNELGSN</sequence>
<proteinExistence type="predicted"/>
<feature type="non-terminal residue" evidence="1">
    <location>
        <position position="1"/>
    </location>
</feature>
<dbReference type="EMBL" id="JH712299">
    <property type="protein sequence ID" value="EFO14419.1"/>
    <property type="molecule type" value="Genomic_DNA"/>
</dbReference>
<dbReference type="GeneID" id="9951578"/>
<protein>
    <submittedName>
        <fullName evidence="1">Uncharacterized protein</fullName>
    </submittedName>
</protein>
<dbReference type="AlphaFoldDB" id="A0A1S0TIC6"/>
<dbReference type="InParanoid" id="A0A1S0TIC6"/>
<organism evidence="1">
    <name type="scientific">Loa loa</name>
    <name type="common">Eye worm</name>
    <name type="synonym">Filaria loa</name>
    <dbReference type="NCBI Taxonomy" id="7209"/>
    <lineage>
        <taxon>Eukaryota</taxon>
        <taxon>Metazoa</taxon>
        <taxon>Ecdysozoa</taxon>
        <taxon>Nematoda</taxon>
        <taxon>Chromadorea</taxon>
        <taxon>Rhabditida</taxon>
        <taxon>Spirurina</taxon>
        <taxon>Spiruromorpha</taxon>
        <taxon>Filarioidea</taxon>
        <taxon>Onchocercidae</taxon>
        <taxon>Loa</taxon>
    </lineage>
</organism>
<reference evidence="1" key="1">
    <citation type="submission" date="2012-04" db="EMBL/GenBank/DDBJ databases">
        <title>The Genome Sequence of Loa loa.</title>
        <authorList>
            <consortium name="The Broad Institute Genome Sequencing Platform"/>
            <consortium name="Broad Institute Genome Sequencing Center for Infectious Disease"/>
            <person name="Nutman T.B."/>
            <person name="Fink D.L."/>
            <person name="Russ C."/>
            <person name="Young S."/>
            <person name="Zeng Q."/>
            <person name="Gargeya S."/>
            <person name="Alvarado L."/>
            <person name="Berlin A."/>
            <person name="Chapman S.B."/>
            <person name="Chen Z."/>
            <person name="Freedman E."/>
            <person name="Gellesch M."/>
            <person name="Goldberg J."/>
            <person name="Griggs A."/>
            <person name="Gujja S."/>
            <person name="Heilman E.R."/>
            <person name="Heiman D."/>
            <person name="Howarth C."/>
            <person name="Mehta T."/>
            <person name="Neiman D."/>
            <person name="Pearson M."/>
            <person name="Roberts A."/>
            <person name="Saif S."/>
            <person name="Shea T."/>
            <person name="Shenoy N."/>
            <person name="Sisk P."/>
            <person name="Stolte C."/>
            <person name="Sykes S."/>
            <person name="White J."/>
            <person name="Yandava C."/>
            <person name="Haas B."/>
            <person name="Henn M.R."/>
            <person name="Nusbaum C."/>
            <person name="Birren B."/>
        </authorList>
    </citation>
    <scope>NUCLEOTIDE SEQUENCE [LARGE SCALE GENOMIC DNA]</scope>
</reference>